<organism evidence="3 4">
    <name type="scientific">Youngiibacter multivorans</name>
    <dbReference type="NCBI Taxonomy" id="937251"/>
    <lineage>
        <taxon>Bacteria</taxon>
        <taxon>Bacillati</taxon>
        <taxon>Bacillota</taxon>
        <taxon>Clostridia</taxon>
        <taxon>Eubacteriales</taxon>
        <taxon>Clostridiaceae</taxon>
        <taxon>Youngiibacter</taxon>
    </lineage>
</organism>
<evidence type="ECO:0000259" key="2">
    <source>
        <dbReference type="Pfam" id="PF14338"/>
    </source>
</evidence>
<evidence type="ECO:0000259" key="1">
    <source>
        <dbReference type="Pfam" id="PF04471"/>
    </source>
</evidence>
<dbReference type="EMBL" id="JAGGKC010000027">
    <property type="protein sequence ID" value="MBP1920286.1"/>
    <property type="molecule type" value="Genomic_DNA"/>
</dbReference>
<accession>A0ABS4G6X8</accession>
<name>A0ABS4G6X8_9CLOT</name>
<comment type="caution">
    <text evidence="3">The sequence shown here is derived from an EMBL/GenBank/DDBJ whole genome shotgun (WGS) entry which is preliminary data.</text>
</comment>
<proteinExistence type="predicted"/>
<dbReference type="InterPro" id="IPR011856">
    <property type="entry name" value="tRNA_endonuc-like_dom_sf"/>
</dbReference>
<dbReference type="Pfam" id="PF04471">
    <property type="entry name" value="Mrr_cat"/>
    <property type="match status" value="1"/>
</dbReference>
<dbReference type="PANTHER" id="PTHR30015:SF7">
    <property type="entry name" value="TYPE IV METHYL-DIRECTED RESTRICTION ENZYME ECOKMRR"/>
    <property type="match status" value="1"/>
</dbReference>
<dbReference type="InterPro" id="IPR011335">
    <property type="entry name" value="Restrct_endonuc-II-like"/>
</dbReference>
<sequence length="318" mass="35688">MSCDVSVLWGDDMPIPKYYEMYRTFLEILQDSQDHELSEIKKSITMKMSITEDEMSLVLPSGKQKIFDNRIGWARTYLKKAGLIESHSRGVFNITSEGASLLSNYIGEITDDYLMKYDSFKEFKKPALINGTSKVDLVEIDEKTPEEVMDGAFSSIHKKLSDELLSEIMKQTPAFFEYLVVELLNKMGYGGQIEGSGNVVGKSGDEGIDGIIREDKLGFNNIYIQAKRWGLDSTIGRPEIQKFVGAVSGQGGSRGLFITTGKFSKEALEFSNKHLATKIILVDGTRLADLMIEHCLGVSVQNKYEIKRIDTDYFSSDN</sequence>
<dbReference type="InterPro" id="IPR052906">
    <property type="entry name" value="Type_IV_Methyl-Rstrct_Enzyme"/>
</dbReference>
<dbReference type="Pfam" id="PF14338">
    <property type="entry name" value="Mrr_N"/>
    <property type="match status" value="1"/>
</dbReference>
<feature type="domain" description="Restriction system protein Mrr-like N-terminal" evidence="2">
    <location>
        <begin position="18"/>
        <end position="103"/>
    </location>
</feature>
<protein>
    <submittedName>
        <fullName evidence="3">Restriction system protein</fullName>
    </submittedName>
</protein>
<dbReference type="SUPFAM" id="SSF52980">
    <property type="entry name" value="Restriction endonuclease-like"/>
    <property type="match status" value="1"/>
</dbReference>
<dbReference type="RefSeq" id="WP_245250779.1">
    <property type="nucleotide sequence ID" value="NZ_JAGGKC010000027.1"/>
</dbReference>
<dbReference type="InterPro" id="IPR025745">
    <property type="entry name" value="Mrr-like_N_dom"/>
</dbReference>
<gene>
    <name evidence="3" type="ORF">J2Z34_002797</name>
</gene>
<evidence type="ECO:0000313" key="4">
    <source>
        <dbReference type="Proteomes" id="UP001519271"/>
    </source>
</evidence>
<dbReference type="InterPro" id="IPR007560">
    <property type="entry name" value="Restrct_endonuc_IV_Mrr"/>
</dbReference>
<reference evidence="3 4" key="1">
    <citation type="submission" date="2021-03" db="EMBL/GenBank/DDBJ databases">
        <title>Genomic Encyclopedia of Type Strains, Phase IV (KMG-IV): sequencing the most valuable type-strain genomes for metagenomic binning, comparative biology and taxonomic classification.</title>
        <authorList>
            <person name="Goeker M."/>
        </authorList>
    </citation>
    <scope>NUCLEOTIDE SEQUENCE [LARGE SCALE GENOMIC DNA]</scope>
    <source>
        <strain evidence="3 4">DSM 6139</strain>
    </source>
</reference>
<dbReference type="Proteomes" id="UP001519271">
    <property type="component" value="Unassembled WGS sequence"/>
</dbReference>
<feature type="domain" description="Restriction endonuclease type IV Mrr" evidence="1">
    <location>
        <begin position="170"/>
        <end position="291"/>
    </location>
</feature>
<dbReference type="Gene3D" id="3.40.1350.10">
    <property type="match status" value="1"/>
</dbReference>
<dbReference type="PANTHER" id="PTHR30015">
    <property type="entry name" value="MRR RESTRICTION SYSTEM PROTEIN"/>
    <property type="match status" value="1"/>
</dbReference>
<evidence type="ECO:0000313" key="3">
    <source>
        <dbReference type="EMBL" id="MBP1920286.1"/>
    </source>
</evidence>
<keyword evidence="4" id="KW-1185">Reference proteome</keyword>